<reference evidence="2 3" key="1">
    <citation type="submission" date="2018-03" db="EMBL/GenBank/DDBJ databases">
        <title>Whole genome sequencing of Histamine producing bacteria.</title>
        <authorList>
            <person name="Butler K."/>
        </authorList>
    </citation>
    <scope>NUCLEOTIDE SEQUENCE [LARGE SCALE GENOMIC DNA]</scope>
    <source>
        <strain evidence="2 3">JCM 13586</strain>
    </source>
</reference>
<keyword evidence="1" id="KW-0472">Membrane</keyword>
<sequence>MKKVLKLYFLFCGLMANAFLFTALILFIDKIPSQLSQAASKVSDKINAYSPESAHYLSTLTEQPETEDYYKGKFRPTQWPTVGPQKQYQLFNTHRFVHVNSEIDLITAIKNARPGDEIVIQNGNYLLEGKRFVISEARTSPHTPIVVRAATLGRVNLYLDAVEGFVIDQPNWQIEGINFIGQCDNHSRCEHALHIVGAAKNTVIRNNTFYDFNAALKINELNNIYPDNGIVESNIFGMNEPRHTHHSVTPINLDHGNNWQIRQNLIHDFIKLDGNKISYGAYMKGGIHGGTIEQNLIICNTKPTQFRGSQVGLSFGGGGMNKQDRRGKSDFEVTNSVMKNNIIMHCNDVGIYSPRVKDIVINNNILYNTLGIDIRFQGSTAAIFNNILDGRIKDRDSAKSDRKNNYIDNNSLFSSSLSLKTVFEDPNQGNFRLKQLEALRKAILDAPALTESSVDFCNSTVRAGQSYVGAIYDETGCFKPSY</sequence>
<dbReference type="InterPro" id="IPR011050">
    <property type="entry name" value="Pectin_lyase_fold/virulence"/>
</dbReference>
<dbReference type="EMBL" id="PYMH01000001">
    <property type="protein sequence ID" value="PSU35573.1"/>
    <property type="molecule type" value="Genomic_DNA"/>
</dbReference>
<accession>A0A2T3J2U2</accession>
<evidence type="ECO:0000256" key="1">
    <source>
        <dbReference type="SAM" id="Phobius"/>
    </source>
</evidence>
<keyword evidence="1" id="KW-1133">Transmembrane helix</keyword>
<dbReference type="Gene3D" id="2.160.20.10">
    <property type="entry name" value="Single-stranded right-handed beta-helix, Pectin lyase-like"/>
    <property type="match status" value="1"/>
</dbReference>
<dbReference type="SUPFAM" id="SSF51126">
    <property type="entry name" value="Pectin lyase-like"/>
    <property type="match status" value="1"/>
</dbReference>
<feature type="transmembrane region" description="Helical" evidence="1">
    <location>
        <begin position="7"/>
        <end position="28"/>
    </location>
</feature>
<name>A0A2T3J2U2_9GAMM</name>
<gene>
    <name evidence="2" type="ORF">C9I99_00695</name>
</gene>
<evidence type="ECO:0000313" key="3">
    <source>
        <dbReference type="Proteomes" id="UP000241222"/>
    </source>
</evidence>
<dbReference type="InterPro" id="IPR006626">
    <property type="entry name" value="PbH1"/>
</dbReference>
<protein>
    <recommendedName>
        <fullName evidence="4">Right handed beta helix domain-containing protein</fullName>
    </recommendedName>
</protein>
<keyword evidence="3" id="KW-1185">Reference proteome</keyword>
<evidence type="ECO:0000313" key="2">
    <source>
        <dbReference type="EMBL" id="PSU35573.1"/>
    </source>
</evidence>
<dbReference type="SMART" id="SM00710">
    <property type="entry name" value="PbH1"/>
    <property type="match status" value="6"/>
</dbReference>
<evidence type="ECO:0008006" key="4">
    <source>
        <dbReference type="Google" id="ProtNLM"/>
    </source>
</evidence>
<dbReference type="RefSeq" id="WP_107346929.1">
    <property type="nucleotide sequence ID" value="NZ_PYMH01000001.1"/>
</dbReference>
<keyword evidence="1" id="KW-0812">Transmembrane</keyword>
<dbReference type="OrthoDB" id="5496540at2"/>
<dbReference type="InterPro" id="IPR012334">
    <property type="entry name" value="Pectin_lyas_fold"/>
</dbReference>
<proteinExistence type="predicted"/>
<organism evidence="2 3">
    <name type="scientific">Photobacterium lutimaris</name>
    <dbReference type="NCBI Taxonomy" id="388278"/>
    <lineage>
        <taxon>Bacteria</taxon>
        <taxon>Pseudomonadati</taxon>
        <taxon>Pseudomonadota</taxon>
        <taxon>Gammaproteobacteria</taxon>
        <taxon>Vibrionales</taxon>
        <taxon>Vibrionaceae</taxon>
        <taxon>Photobacterium</taxon>
    </lineage>
</organism>
<dbReference type="AlphaFoldDB" id="A0A2T3J2U2"/>
<comment type="caution">
    <text evidence="2">The sequence shown here is derived from an EMBL/GenBank/DDBJ whole genome shotgun (WGS) entry which is preliminary data.</text>
</comment>
<dbReference type="Proteomes" id="UP000241222">
    <property type="component" value="Unassembled WGS sequence"/>
</dbReference>